<dbReference type="Pfam" id="PF00920">
    <property type="entry name" value="ILVD_EDD_N"/>
    <property type="match status" value="1"/>
</dbReference>
<dbReference type="PANTHER" id="PTHR21000">
    <property type="entry name" value="DIHYDROXY-ACID DEHYDRATASE DAD"/>
    <property type="match status" value="1"/>
</dbReference>
<comment type="function">
    <text evidence="15">Functions in the biosynthesis of branched-chain amino acids. Catalyzes the dehydration of (2R,3R)-2,3-dihydroxy-3-methylpentanoate (2,3-dihydroxy-3-methylvalerate) into 2-oxo-3-methylpentanoate (2-oxo-3-methylvalerate) and of (2R)-2,3-dihydroxy-3-methylbutanoate (2,3-dihydroxyisovalerate) into 2-oxo-3-methylbutanoate (2-oxoisovalerate), the penultimate precursor to L-isoleucine and L-valine, respectively.</text>
</comment>
<evidence type="ECO:0000256" key="15">
    <source>
        <dbReference type="HAMAP-Rule" id="MF_00012"/>
    </source>
</evidence>
<comment type="pathway">
    <text evidence="13 15">Amino-acid biosynthesis; L-isoleucine biosynthesis; L-isoleucine from 2-oxobutanoate: step 3/4.</text>
</comment>
<keyword evidence="7 15" id="KW-0408">Iron</keyword>
<name>A0A9D2I0N3_9LACT</name>
<dbReference type="InterPro" id="IPR004404">
    <property type="entry name" value="DihydroxyA_deHydtase"/>
</dbReference>
<evidence type="ECO:0000256" key="7">
    <source>
        <dbReference type="ARBA" id="ARBA00023004"/>
    </source>
</evidence>
<feature type="binding site" evidence="15">
    <location>
        <position position="452"/>
    </location>
    <ligand>
        <name>Mg(2+)</name>
        <dbReference type="ChEBI" id="CHEBI:18420"/>
    </ligand>
</feature>
<evidence type="ECO:0000313" key="18">
    <source>
        <dbReference type="EMBL" id="HJA89679.1"/>
    </source>
</evidence>
<accession>A0A9D2I0N3</accession>
<feature type="domain" description="Dihydroxy-acid/6-phosphogluconate dehydratase N-terminal" evidence="16">
    <location>
        <begin position="41"/>
        <end position="358"/>
    </location>
</feature>
<comment type="caution">
    <text evidence="18">The sequence shown here is derived from an EMBL/GenBank/DDBJ whole genome shotgun (WGS) entry which is preliminary data.</text>
</comment>
<feature type="binding site" evidence="15">
    <location>
        <position position="88"/>
    </location>
    <ligand>
        <name>Mg(2+)</name>
        <dbReference type="ChEBI" id="CHEBI:18420"/>
    </ligand>
</feature>
<evidence type="ECO:0000256" key="14">
    <source>
        <dbReference type="ARBA" id="ARBA00029490"/>
    </source>
</evidence>
<comment type="catalytic activity">
    <reaction evidence="15">
        <text>(2R,3R)-2,3-dihydroxy-3-methylpentanoate = (S)-3-methyl-2-oxopentanoate + H2O</text>
        <dbReference type="Rhea" id="RHEA:27694"/>
        <dbReference type="ChEBI" id="CHEBI:15377"/>
        <dbReference type="ChEBI" id="CHEBI:35146"/>
        <dbReference type="ChEBI" id="CHEBI:49258"/>
        <dbReference type="EC" id="4.2.1.9"/>
    </reaction>
</comment>
<comment type="similarity">
    <text evidence="2 15">Belongs to the IlvD/Edd family.</text>
</comment>
<keyword evidence="6 15" id="KW-0460">Magnesium</keyword>
<dbReference type="PROSITE" id="PS00886">
    <property type="entry name" value="ILVD_EDD_1"/>
    <property type="match status" value="1"/>
</dbReference>
<evidence type="ECO:0000256" key="13">
    <source>
        <dbReference type="ARBA" id="ARBA00029437"/>
    </source>
</evidence>
<dbReference type="GO" id="GO:0004160">
    <property type="term" value="F:dihydroxy-acid dehydratase activity"/>
    <property type="evidence" value="ECO:0007669"/>
    <property type="project" value="UniProtKB-UniRule"/>
</dbReference>
<comment type="subunit">
    <text evidence="15">Homodimer.</text>
</comment>
<keyword evidence="10 15" id="KW-0100">Branched-chain amino acid biosynthesis</keyword>
<dbReference type="InterPro" id="IPR020558">
    <property type="entry name" value="DiOHA_6PGluconate_deHydtase_CS"/>
</dbReference>
<organism evidence="18 19">
    <name type="scientific">Candidatus Jeotgalibaca merdavium</name>
    <dbReference type="NCBI Taxonomy" id="2838627"/>
    <lineage>
        <taxon>Bacteria</taxon>
        <taxon>Bacillati</taxon>
        <taxon>Bacillota</taxon>
        <taxon>Bacilli</taxon>
        <taxon>Lactobacillales</taxon>
        <taxon>Carnobacteriaceae</taxon>
        <taxon>Jeotgalibaca</taxon>
    </lineage>
</organism>
<feature type="active site" description="Proton acceptor" evidence="15">
    <location>
        <position position="478"/>
    </location>
</feature>
<dbReference type="Proteomes" id="UP000886856">
    <property type="component" value="Unassembled WGS sequence"/>
</dbReference>
<dbReference type="FunFam" id="3.50.30.80:FF:000001">
    <property type="entry name" value="Dihydroxy-acid dehydratase"/>
    <property type="match status" value="1"/>
</dbReference>
<dbReference type="HAMAP" id="MF_00012">
    <property type="entry name" value="IlvD"/>
    <property type="match status" value="1"/>
</dbReference>
<keyword evidence="3 15" id="KW-0028">Amino-acid biosynthesis</keyword>
<evidence type="ECO:0000256" key="4">
    <source>
        <dbReference type="ARBA" id="ARBA00022714"/>
    </source>
</evidence>
<dbReference type="InterPro" id="IPR050165">
    <property type="entry name" value="DHAD_IlvD/Edd"/>
</dbReference>
<gene>
    <name evidence="15 18" type="primary">ilvD</name>
    <name evidence="18" type="ORF">H9948_02705</name>
</gene>
<comment type="catalytic activity">
    <reaction evidence="11">
        <text>(2R)-2,3-dihydroxy-3-methylbutanoate = 3-methyl-2-oxobutanoate + H2O</text>
        <dbReference type="Rhea" id="RHEA:24809"/>
        <dbReference type="ChEBI" id="CHEBI:11851"/>
        <dbReference type="ChEBI" id="CHEBI:15377"/>
        <dbReference type="ChEBI" id="CHEBI:49072"/>
        <dbReference type="EC" id="4.2.1.9"/>
    </reaction>
    <physiologicalReaction direction="left-to-right" evidence="11">
        <dbReference type="Rhea" id="RHEA:24810"/>
    </physiologicalReaction>
</comment>
<proteinExistence type="inferred from homology"/>
<dbReference type="EMBL" id="DWYW01000051">
    <property type="protein sequence ID" value="HJA89679.1"/>
    <property type="molecule type" value="Genomic_DNA"/>
</dbReference>
<keyword evidence="4 15" id="KW-0001">2Fe-2S</keyword>
<dbReference type="GO" id="GO:0000287">
    <property type="term" value="F:magnesium ion binding"/>
    <property type="evidence" value="ECO:0007669"/>
    <property type="project" value="UniProtKB-UniRule"/>
</dbReference>
<comment type="cofactor">
    <cofactor evidence="1 15">
        <name>Mg(2+)</name>
        <dbReference type="ChEBI" id="CHEBI:18420"/>
    </cofactor>
</comment>
<reference evidence="18" key="2">
    <citation type="submission" date="2021-04" db="EMBL/GenBank/DDBJ databases">
        <authorList>
            <person name="Gilroy R."/>
        </authorList>
    </citation>
    <scope>NUCLEOTIDE SEQUENCE</scope>
    <source>
        <strain evidence="18">CHK171-505</strain>
    </source>
</reference>
<dbReference type="Gene3D" id="3.50.30.80">
    <property type="entry name" value="IlvD/EDD C-terminal domain-like"/>
    <property type="match status" value="1"/>
</dbReference>
<feature type="binding site" description="via carbamate group" evidence="15">
    <location>
        <position position="131"/>
    </location>
    <ligand>
        <name>Mg(2+)</name>
        <dbReference type="ChEBI" id="CHEBI:18420"/>
    </ligand>
</feature>
<keyword evidence="9 15" id="KW-0456">Lyase</keyword>
<comment type="pathway">
    <text evidence="12 15">Amino-acid biosynthesis; L-valine biosynthesis; L-valine from pyruvate: step 3/4.</text>
</comment>
<evidence type="ECO:0000256" key="2">
    <source>
        <dbReference type="ARBA" id="ARBA00006486"/>
    </source>
</evidence>
<dbReference type="Pfam" id="PF24877">
    <property type="entry name" value="ILV_EDD_C"/>
    <property type="match status" value="1"/>
</dbReference>
<keyword evidence="5 15" id="KW-0479">Metal-binding</keyword>
<evidence type="ECO:0000256" key="12">
    <source>
        <dbReference type="ARBA" id="ARBA00029436"/>
    </source>
</evidence>
<evidence type="ECO:0000259" key="16">
    <source>
        <dbReference type="Pfam" id="PF00920"/>
    </source>
</evidence>
<evidence type="ECO:0000256" key="8">
    <source>
        <dbReference type="ARBA" id="ARBA00023014"/>
    </source>
</evidence>
<dbReference type="SUPFAM" id="SSF143975">
    <property type="entry name" value="IlvD/EDD N-terminal domain-like"/>
    <property type="match status" value="1"/>
</dbReference>
<comment type="caution">
    <text evidence="15">Lacks conserved residue(s) required for the propagation of feature annotation.</text>
</comment>
<feature type="domain" description="Dihydroxy-acid/6-phosphogluconate dehydratase C-terminal" evidence="17">
    <location>
        <begin position="370"/>
        <end position="558"/>
    </location>
</feature>
<dbReference type="PANTHER" id="PTHR21000:SF5">
    <property type="entry name" value="DIHYDROXY-ACID DEHYDRATASE, MITOCHONDRIAL"/>
    <property type="match status" value="1"/>
</dbReference>
<feature type="binding site" evidence="15">
    <location>
        <position position="130"/>
    </location>
    <ligand>
        <name>Mg(2+)</name>
        <dbReference type="ChEBI" id="CHEBI:18420"/>
    </ligand>
</feature>
<dbReference type="EC" id="4.2.1.9" evidence="14 15"/>
<feature type="binding site" evidence="15">
    <location>
        <position position="56"/>
    </location>
    <ligand>
        <name>[2Fe-2S] cluster</name>
        <dbReference type="ChEBI" id="CHEBI:190135"/>
    </ligand>
</feature>
<evidence type="ECO:0000259" key="17">
    <source>
        <dbReference type="Pfam" id="PF24877"/>
    </source>
</evidence>
<sequence>MTSEQPKKDIRIRSNVYDSVVKSPNRAMLRATGMGDDEFKQPIIGVISTWAENTPCNIHLHDLGKLAKKGIRTAGGWPVQFGTITVADGIAMGTPGMRYSLPSRDIIADSVEAAVGGHNCDAFVAIGGCDKNMPGCMIAIANSQIPSIFVYGGTIAPGKLDGKDIDLVSVFEAIGQWNNNDMTEEEVRRIECNACPGPGGCGGMYTANTMASAIEAMGMSLPGSSSHPATTEDKLKDVEAAGEAVYKLLENQIYPRDIMTRKAFENAITVVMALGGSTNAILHLMAMAHAANVELTLDDFNDFQEKVPHLADLKPSGQYVFQDLYEVGGVPAVMKYLYENGFIHGDCLTVTGKTIAENLAEVPSLKEGQEVIMPLENPKRKDGPLIVLHGNLSPDGSVAKVSGVKVRRHEGPAKVFNTEEEAIHAVLADDIVDGDVVAVRYVGPKGGPGMPEMLSLSSMIVGKGQGETVALITDGRFSGGTYGLVVGHIAPEAQVGGPIALLKTGDTVIIDQDTKELTMVVSDEELAKRRDALVLPDLHSRGVLGKYAHIVSSSSKGAITDFWKKDE</sequence>
<evidence type="ECO:0000256" key="5">
    <source>
        <dbReference type="ARBA" id="ARBA00022723"/>
    </source>
</evidence>
<evidence type="ECO:0000256" key="10">
    <source>
        <dbReference type="ARBA" id="ARBA00023304"/>
    </source>
</evidence>
<dbReference type="PROSITE" id="PS00887">
    <property type="entry name" value="ILVD_EDD_2"/>
    <property type="match status" value="1"/>
</dbReference>
<evidence type="ECO:0000256" key="1">
    <source>
        <dbReference type="ARBA" id="ARBA00001946"/>
    </source>
</evidence>
<dbReference type="InterPro" id="IPR042096">
    <property type="entry name" value="Dihydro-acid_dehy_C"/>
</dbReference>
<evidence type="ECO:0000256" key="6">
    <source>
        <dbReference type="ARBA" id="ARBA00022842"/>
    </source>
</evidence>
<dbReference type="AlphaFoldDB" id="A0A9D2I0N3"/>
<dbReference type="NCBIfam" id="TIGR00110">
    <property type="entry name" value="ilvD"/>
    <property type="match status" value="1"/>
</dbReference>
<reference evidence="18" key="1">
    <citation type="journal article" date="2021" name="PeerJ">
        <title>Extensive microbial diversity within the chicken gut microbiome revealed by metagenomics and culture.</title>
        <authorList>
            <person name="Gilroy R."/>
            <person name="Ravi A."/>
            <person name="Getino M."/>
            <person name="Pursley I."/>
            <person name="Horton D.L."/>
            <person name="Alikhan N.F."/>
            <person name="Baker D."/>
            <person name="Gharbi K."/>
            <person name="Hall N."/>
            <person name="Watson M."/>
            <person name="Adriaenssens E.M."/>
            <person name="Foster-Nyarko E."/>
            <person name="Jarju S."/>
            <person name="Secka A."/>
            <person name="Antonio M."/>
            <person name="Oren A."/>
            <person name="Chaudhuri R.R."/>
            <person name="La Ragione R."/>
            <person name="Hildebrand F."/>
            <person name="Pallen M.J."/>
        </authorList>
    </citation>
    <scope>NUCLEOTIDE SEQUENCE</scope>
    <source>
        <strain evidence="18">CHK171-505</strain>
    </source>
</reference>
<keyword evidence="8 15" id="KW-0411">Iron-sulfur</keyword>
<dbReference type="InterPro" id="IPR000581">
    <property type="entry name" value="ILV_EDD_N"/>
</dbReference>
<comment type="cofactor">
    <cofactor evidence="15">
        <name>[2Fe-2S] cluster</name>
        <dbReference type="ChEBI" id="CHEBI:190135"/>
    </cofactor>
    <text evidence="15">Binds 1 [2Fe-2S] cluster per subunit. This cluster acts as a Lewis acid cofactor.</text>
</comment>
<evidence type="ECO:0000313" key="19">
    <source>
        <dbReference type="Proteomes" id="UP000886856"/>
    </source>
</evidence>
<dbReference type="InterPro" id="IPR037237">
    <property type="entry name" value="IlvD/EDD_N"/>
</dbReference>
<feature type="modified residue" description="N6-carboxylysine" evidence="15">
    <location>
        <position position="131"/>
    </location>
</feature>
<dbReference type="GO" id="GO:0009099">
    <property type="term" value="P:L-valine biosynthetic process"/>
    <property type="evidence" value="ECO:0007669"/>
    <property type="project" value="UniProtKB-UniRule"/>
</dbReference>
<evidence type="ECO:0000256" key="11">
    <source>
        <dbReference type="ARBA" id="ARBA00029304"/>
    </source>
</evidence>
<dbReference type="GO" id="GO:0051537">
    <property type="term" value="F:2 iron, 2 sulfur cluster binding"/>
    <property type="evidence" value="ECO:0007669"/>
    <property type="project" value="UniProtKB-UniRule"/>
</dbReference>
<evidence type="ECO:0000256" key="3">
    <source>
        <dbReference type="ARBA" id="ARBA00022605"/>
    </source>
</evidence>
<evidence type="ECO:0000256" key="9">
    <source>
        <dbReference type="ARBA" id="ARBA00023239"/>
    </source>
</evidence>
<protein>
    <recommendedName>
        <fullName evidence="14 15">Dihydroxy-acid dehydratase</fullName>
        <shortName evidence="15">DAD</shortName>
        <ecNumber evidence="14 15">4.2.1.9</ecNumber>
    </recommendedName>
</protein>
<dbReference type="NCBIfam" id="NF002068">
    <property type="entry name" value="PRK00911.1"/>
    <property type="match status" value="1"/>
</dbReference>
<dbReference type="GO" id="GO:0009097">
    <property type="term" value="P:isoleucine biosynthetic process"/>
    <property type="evidence" value="ECO:0007669"/>
    <property type="project" value="UniProtKB-UniRule"/>
</dbReference>
<dbReference type="InterPro" id="IPR056740">
    <property type="entry name" value="ILV_EDD_C"/>
</dbReference>
<dbReference type="SUPFAM" id="SSF52016">
    <property type="entry name" value="LeuD/IlvD-like"/>
    <property type="match status" value="1"/>
</dbReference>